<organism evidence="1 2">
    <name type="scientific">Acaulospora colombiana</name>
    <dbReference type="NCBI Taxonomy" id="27376"/>
    <lineage>
        <taxon>Eukaryota</taxon>
        <taxon>Fungi</taxon>
        <taxon>Fungi incertae sedis</taxon>
        <taxon>Mucoromycota</taxon>
        <taxon>Glomeromycotina</taxon>
        <taxon>Glomeromycetes</taxon>
        <taxon>Diversisporales</taxon>
        <taxon>Acaulosporaceae</taxon>
        <taxon>Acaulospora</taxon>
    </lineage>
</organism>
<proteinExistence type="predicted"/>
<reference evidence="1" key="1">
    <citation type="submission" date="2021-06" db="EMBL/GenBank/DDBJ databases">
        <authorList>
            <person name="Kallberg Y."/>
            <person name="Tangrot J."/>
            <person name="Rosling A."/>
        </authorList>
    </citation>
    <scope>NUCLEOTIDE SEQUENCE</scope>
    <source>
        <strain evidence="1">CL356</strain>
    </source>
</reference>
<name>A0ACA9MYZ5_9GLOM</name>
<comment type="caution">
    <text evidence="1">The sequence shown here is derived from an EMBL/GenBank/DDBJ whole genome shotgun (WGS) entry which is preliminary data.</text>
</comment>
<dbReference type="EMBL" id="CAJVPT010016820">
    <property type="protein sequence ID" value="CAG8621796.1"/>
    <property type="molecule type" value="Genomic_DNA"/>
</dbReference>
<evidence type="ECO:0000313" key="1">
    <source>
        <dbReference type="EMBL" id="CAG8621796.1"/>
    </source>
</evidence>
<feature type="non-terminal residue" evidence="1">
    <location>
        <position position="111"/>
    </location>
</feature>
<accession>A0ACA9MYZ5</accession>
<dbReference type="Proteomes" id="UP000789525">
    <property type="component" value="Unassembled WGS sequence"/>
</dbReference>
<sequence>MAFKSSQLFMFLVVVVFLLSFNIDSYHSAPVSSRQTPTFSGDGTWYNPGLGACGETSSDTDIICALSFTQYQASADGNPNHSPSCGRKIQAFYNGNSVIATVVDECMGCDE</sequence>
<protein>
    <submittedName>
        <fullName evidence="1">10441_t:CDS:1</fullName>
    </submittedName>
</protein>
<gene>
    <name evidence="1" type="ORF">ACOLOM_LOCUS7354</name>
</gene>
<evidence type="ECO:0000313" key="2">
    <source>
        <dbReference type="Proteomes" id="UP000789525"/>
    </source>
</evidence>
<keyword evidence="2" id="KW-1185">Reference proteome</keyword>